<name>A0A9P0H527_NEZVI</name>
<dbReference type="InterPro" id="IPR019374">
    <property type="entry name" value="Ribosomal_mS22"/>
</dbReference>
<organism evidence="1 2">
    <name type="scientific">Nezara viridula</name>
    <name type="common">Southern green stink bug</name>
    <name type="synonym">Cimex viridulus</name>
    <dbReference type="NCBI Taxonomy" id="85310"/>
    <lineage>
        <taxon>Eukaryota</taxon>
        <taxon>Metazoa</taxon>
        <taxon>Ecdysozoa</taxon>
        <taxon>Arthropoda</taxon>
        <taxon>Hexapoda</taxon>
        <taxon>Insecta</taxon>
        <taxon>Pterygota</taxon>
        <taxon>Neoptera</taxon>
        <taxon>Paraneoptera</taxon>
        <taxon>Hemiptera</taxon>
        <taxon>Heteroptera</taxon>
        <taxon>Panheteroptera</taxon>
        <taxon>Pentatomomorpha</taxon>
        <taxon>Pentatomoidea</taxon>
        <taxon>Pentatomidae</taxon>
        <taxon>Pentatominae</taxon>
        <taxon>Nezara</taxon>
    </lineage>
</organism>
<dbReference type="EMBL" id="OV725079">
    <property type="protein sequence ID" value="CAH1395570.1"/>
    <property type="molecule type" value="Genomic_DNA"/>
</dbReference>
<proteinExistence type="predicted"/>
<evidence type="ECO:0008006" key="3">
    <source>
        <dbReference type="Google" id="ProtNLM"/>
    </source>
</evidence>
<accession>A0A9P0H527</accession>
<gene>
    <name evidence="1" type="ORF">NEZAVI_LOCUS5820</name>
</gene>
<protein>
    <recommendedName>
        <fullName evidence="3">28S ribosomal protein S22, mitochondrial</fullName>
    </recommendedName>
</protein>
<evidence type="ECO:0000313" key="1">
    <source>
        <dbReference type="EMBL" id="CAH1395570.1"/>
    </source>
</evidence>
<reference evidence="1" key="1">
    <citation type="submission" date="2022-01" db="EMBL/GenBank/DDBJ databases">
        <authorList>
            <person name="King R."/>
        </authorList>
    </citation>
    <scope>NUCLEOTIDE SEQUENCE</scope>
</reference>
<evidence type="ECO:0000313" key="2">
    <source>
        <dbReference type="Proteomes" id="UP001152798"/>
    </source>
</evidence>
<keyword evidence="2" id="KW-1185">Reference proteome</keyword>
<dbReference type="PANTHER" id="PTHR13071">
    <property type="entry name" value="MITOCHONDRIAL 28S RIBOSOMAL PROTEIN S22"/>
    <property type="match status" value="1"/>
</dbReference>
<dbReference type="OrthoDB" id="10052321at2759"/>
<sequence length="341" mass="40442">MRIWKNLRILSHGVFGLRNYNRKILQDELAVCNYCKDAGSLNQETVPLFFNENVQELLKKIVKIDYDKVFRTKKLERRLATPEFTFMTDAELEEAKKKAEYKALRKLQMPPILPPRKQINHVYVVDKKLEGYSTAKYLFTDISFGKNDRKRHIVLRDVDGTLRKATWEEREKANQIYFPRHGRKLRIPKMFQAEYFEEVLSKQWYEFILDRACIQFEPDDPLYIHITQTTYDKTAETGNFKELESTRHYGPLIYHLTEKENLSSLFIYYLNSDRLDDVVDVIKLHAIIHPDKICSVEYKAGEEFTLVKAFITEFYSQKSDLMLTLKSYEDYITKPKSQAVV</sequence>
<dbReference type="GO" id="GO:0003735">
    <property type="term" value="F:structural constituent of ribosome"/>
    <property type="evidence" value="ECO:0007669"/>
    <property type="project" value="TreeGrafter"/>
</dbReference>
<dbReference type="PANTHER" id="PTHR13071:SF4">
    <property type="entry name" value="SMALL RIBOSOMAL SUBUNIT PROTEIN MS22"/>
    <property type="match status" value="1"/>
</dbReference>
<dbReference type="AlphaFoldDB" id="A0A9P0H527"/>
<dbReference type="Proteomes" id="UP001152798">
    <property type="component" value="Chromosome 3"/>
</dbReference>
<dbReference type="GO" id="GO:0005763">
    <property type="term" value="C:mitochondrial small ribosomal subunit"/>
    <property type="evidence" value="ECO:0007669"/>
    <property type="project" value="TreeGrafter"/>
</dbReference>
<dbReference type="Pfam" id="PF10245">
    <property type="entry name" value="MRP-S22"/>
    <property type="match status" value="1"/>
</dbReference>